<evidence type="ECO:0000256" key="1">
    <source>
        <dbReference type="ARBA" id="ARBA00004141"/>
    </source>
</evidence>
<organism evidence="9">
    <name type="scientific">Medioppia subpectinata</name>
    <dbReference type="NCBI Taxonomy" id="1979941"/>
    <lineage>
        <taxon>Eukaryota</taxon>
        <taxon>Metazoa</taxon>
        <taxon>Ecdysozoa</taxon>
        <taxon>Arthropoda</taxon>
        <taxon>Chelicerata</taxon>
        <taxon>Arachnida</taxon>
        <taxon>Acari</taxon>
        <taxon>Acariformes</taxon>
        <taxon>Sarcoptiformes</taxon>
        <taxon>Oribatida</taxon>
        <taxon>Brachypylina</taxon>
        <taxon>Oppioidea</taxon>
        <taxon>Oppiidae</taxon>
        <taxon>Medioppia</taxon>
    </lineage>
</organism>
<dbReference type="NCBIfam" id="TIGR01494">
    <property type="entry name" value="ATPase_P-type"/>
    <property type="match status" value="1"/>
</dbReference>
<dbReference type="Proteomes" id="UP000759131">
    <property type="component" value="Unassembled WGS sequence"/>
</dbReference>
<dbReference type="AlphaFoldDB" id="A0A7R9L5R0"/>
<comment type="subcellular location">
    <subcellularLocation>
        <location evidence="1">Membrane</location>
        <topology evidence="1">Multi-pass membrane protein</topology>
    </subcellularLocation>
</comment>
<dbReference type="SUPFAM" id="SSF56784">
    <property type="entry name" value="HAD-like"/>
    <property type="match status" value="1"/>
</dbReference>
<dbReference type="Pfam" id="PF16212">
    <property type="entry name" value="PhoLip_ATPase_C"/>
    <property type="match status" value="1"/>
</dbReference>
<proteinExistence type="predicted"/>
<dbReference type="GO" id="GO:0005886">
    <property type="term" value="C:plasma membrane"/>
    <property type="evidence" value="ECO:0007669"/>
    <property type="project" value="TreeGrafter"/>
</dbReference>
<dbReference type="InterPro" id="IPR023298">
    <property type="entry name" value="ATPase_P-typ_TM_dom_sf"/>
</dbReference>
<evidence type="ECO:0000313" key="10">
    <source>
        <dbReference type="Proteomes" id="UP000759131"/>
    </source>
</evidence>
<dbReference type="OrthoDB" id="377733at2759"/>
<evidence type="ECO:0000256" key="2">
    <source>
        <dbReference type="ARBA" id="ARBA00022692"/>
    </source>
</evidence>
<keyword evidence="5 7" id="KW-1133">Transmembrane helix</keyword>
<keyword evidence="2 7" id="KW-0812">Transmembrane</keyword>
<evidence type="ECO:0000256" key="4">
    <source>
        <dbReference type="ARBA" id="ARBA00022842"/>
    </source>
</evidence>
<feature type="transmembrane region" description="Helical" evidence="7">
    <location>
        <begin position="147"/>
        <end position="169"/>
    </location>
</feature>
<evidence type="ECO:0000256" key="6">
    <source>
        <dbReference type="ARBA" id="ARBA00023136"/>
    </source>
</evidence>
<evidence type="ECO:0000256" key="3">
    <source>
        <dbReference type="ARBA" id="ARBA00022723"/>
    </source>
</evidence>
<dbReference type="EMBL" id="CAJPIZ010016761">
    <property type="protein sequence ID" value="CAG2115828.1"/>
    <property type="molecule type" value="Genomic_DNA"/>
</dbReference>
<dbReference type="GO" id="GO:0016887">
    <property type="term" value="F:ATP hydrolysis activity"/>
    <property type="evidence" value="ECO:0007669"/>
    <property type="project" value="InterPro"/>
</dbReference>
<gene>
    <name evidence="9" type="ORF">OSB1V03_LOCUS15789</name>
</gene>
<keyword evidence="3" id="KW-0479">Metal-binding</keyword>
<evidence type="ECO:0000256" key="5">
    <source>
        <dbReference type="ARBA" id="ARBA00022989"/>
    </source>
</evidence>
<feature type="domain" description="P-type ATPase C-terminal" evidence="8">
    <location>
        <begin position="33"/>
        <end position="230"/>
    </location>
</feature>
<dbReference type="InterPro" id="IPR001757">
    <property type="entry name" value="P_typ_ATPase"/>
</dbReference>
<accession>A0A7R9L5R0</accession>
<dbReference type="EMBL" id="OC871336">
    <property type="protein sequence ID" value="CAD7635398.1"/>
    <property type="molecule type" value="Genomic_DNA"/>
</dbReference>
<dbReference type="InterPro" id="IPR036412">
    <property type="entry name" value="HAD-like_sf"/>
</dbReference>
<dbReference type="PANTHER" id="PTHR24092:SF218">
    <property type="entry name" value="PHOSPHOLIPID-TRANSPORTING ATPASE"/>
    <property type="match status" value="1"/>
</dbReference>
<feature type="transmembrane region" description="Helical" evidence="7">
    <location>
        <begin position="176"/>
        <end position="197"/>
    </location>
</feature>
<evidence type="ECO:0000259" key="8">
    <source>
        <dbReference type="Pfam" id="PF16212"/>
    </source>
</evidence>
<keyword evidence="6 7" id="KW-0472">Membrane</keyword>
<dbReference type="InterPro" id="IPR032630">
    <property type="entry name" value="P_typ_ATPase_c"/>
</dbReference>
<dbReference type="GO" id="GO:0045332">
    <property type="term" value="P:phospholipid translocation"/>
    <property type="evidence" value="ECO:0007669"/>
    <property type="project" value="TreeGrafter"/>
</dbReference>
<feature type="transmembrane region" description="Helical" evidence="7">
    <location>
        <begin position="97"/>
        <end position="117"/>
    </location>
</feature>
<feature type="transmembrane region" description="Helical" evidence="7">
    <location>
        <begin position="65"/>
        <end position="85"/>
    </location>
</feature>
<dbReference type="GO" id="GO:0140326">
    <property type="term" value="F:ATPase-coupled intramembrane lipid transporter activity"/>
    <property type="evidence" value="ECO:0007669"/>
    <property type="project" value="TreeGrafter"/>
</dbReference>
<keyword evidence="4" id="KW-0460">Magnesium</keyword>
<dbReference type="SUPFAM" id="SSF81665">
    <property type="entry name" value="Calcium ATPase, transmembrane domain M"/>
    <property type="match status" value="1"/>
</dbReference>
<name>A0A7R9L5R0_9ACAR</name>
<dbReference type="GO" id="GO:0046872">
    <property type="term" value="F:metal ion binding"/>
    <property type="evidence" value="ECO:0007669"/>
    <property type="project" value="UniProtKB-KW"/>
</dbReference>
<evidence type="ECO:0000256" key="7">
    <source>
        <dbReference type="SAM" id="Phobius"/>
    </source>
</evidence>
<feature type="transmembrane region" description="Helical" evidence="7">
    <location>
        <begin position="203"/>
        <end position="224"/>
    </location>
</feature>
<sequence>MTLAIGDGANDVSMIQTADVGIGVSGQEGTQAVMASDFALPRFLYLERLLLVYGNWSYYRLARTVLYFFYKNASSVFVIFWYQLYCGWSGAVMIDQLYLMIVNAIFTAFPPMILGVYDRDCSAGLLLKKPHLYGRGRKSQVYTEYSFWVNMFDAGYQSIVIFFVPFCFYFDTDIGIYEFGTIVFSATILEHLVHVAIEFRSWSILHLLAISFSIVSYFSFAYIYNYLTLGGIQTYADVRRLNHRDIISAVANG</sequence>
<keyword evidence="10" id="KW-1185">Reference proteome</keyword>
<protein>
    <recommendedName>
        <fullName evidence="8">P-type ATPase C-terminal domain-containing protein</fullName>
    </recommendedName>
</protein>
<dbReference type="InterPro" id="IPR023214">
    <property type="entry name" value="HAD_sf"/>
</dbReference>
<dbReference type="PANTHER" id="PTHR24092">
    <property type="entry name" value="PROBABLE PHOSPHOLIPID-TRANSPORTING ATPASE"/>
    <property type="match status" value="1"/>
</dbReference>
<dbReference type="Gene3D" id="3.40.50.1000">
    <property type="entry name" value="HAD superfamily/HAD-like"/>
    <property type="match status" value="1"/>
</dbReference>
<dbReference type="GO" id="GO:0005524">
    <property type="term" value="F:ATP binding"/>
    <property type="evidence" value="ECO:0007669"/>
    <property type="project" value="InterPro"/>
</dbReference>
<reference evidence="9" key="1">
    <citation type="submission" date="2020-11" db="EMBL/GenBank/DDBJ databases">
        <authorList>
            <person name="Tran Van P."/>
        </authorList>
    </citation>
    <scope>NUCLEOTIDE SEQUENCE</scope>
</reference>
<evidence type="ECO:0000313" key="9">
    <source>
        <dbReference type="EMBL" id="CAD7635398.1"/>
    </source>
</evidence>